<dbReference type="SUPFAM" id="SSF49464">
    <property type="entry name" value="Carboxypeptidase regulatory domain-like"/>
    <property type="match status" value="1"/>
</dbReference>
<evidence type="ECO:0000256" key="4">
    <source>
        <dbReference type="ARBA" id="ARBA00023237"/>
    </source>
</evidence>
<dbReference type="NCBIfam" id="TIGR04057">
    <property type="entry name" value="SusC_RagA_signa"/>
    <property type="match status" value="1"/>
</dbReference>
<evidence type="ECO:0000259" key="6">
    <source>
        <dbReference type="SMART" id="SM00965"/>
    </source>
</evidence>
<dbReference type="RefSeq" id="WP_183670979.1">
    <property type="nucleotide sequence ID" value="NZ_BMPB01000012.1"/>
</dbReference>
<dbReference type="InterPro" id="IPR008969">
    <property type="entry name" value="CarboxyPept-like_regulatory"/>
</dbReference>
<keyword evidence="2" id="KW-0732">Signal</keyword>
<sequence length="1152" mass="130447">MKKQMFYEASGKIWRIPLFVGLFFLASSLYGYSNEQAKAFSIQLENVLLSEAINQIEKASGYSFFYDENKIDFSHRVSVNAKNQTVASILDSILKSTGLAYEISNNQIVLLPDEKRATGRNGLEPIATKVQQQKTTITGTVIDNLGEPVIGANVVEKGTTNGTITDMNGNFSLSTSPNATLEVSFIGYITQRTPVKGSTVNITLREDAQALDEVVITGFGMSQKKESLTSAISLIDSKDIARSSASTSSGALVGKIAGVNSRQTDGRPGASTGLQIRNMGTPLYVIDGIQTDEGQFNNIDFNDIEAISILKDASASIYGVRAANGVVVVTTKKGRRNTKNTVTINARYGWQSASAFPKPADAATYVSNWIQSETLQGVEEQNRKYTMEDLGKWQQGTEKGYQSFDWYDFIWETSPQSYVSANVSGGSDKVNYYFSLGYIDQDAMIRNYGGFKRYNTQMNIDAQITERFKMSASMNGRIESRVNPGVPGGDDYWLPVFGTYRNLPTVRPFANDNPKYPALTSGNKDVNFGLLNYDISGKYQDDWRVMQLTFNGEYKIIDGLTAKAQFGFYYGQREQNNQENEWDLYRYDEDKDEYIIVDGMHNPYRDRTIKRVQDITTNIQLNYKKSFDDHHIDVMAGMESIKRDQPEHFIHSTPTSNTLHLIDVDEIVEFNDYGNRTEARLGYTFRANYDFASKYLLEFSGRYDGSWKFPPNHRWGFFPSGSAGWRISEENFWKDSKLSNIVNDFKIRGSYGLLGDDNLGKDGDNKDYYSAFDYMGGYNYKDGGSTIDGAYVVGSVPRGLPVTTISWIKAKILDIGFDVSFLNNRLSGQFDYFRRTRDGLPDRRYDVLIPAEAGFDLPYENLKSDVHTGYDLSIRWNDNVEDFYYSIGVNMTYSRFLDWNQYKPRFGNSWHYYRNSIDERYGNLNWMLESDGQFQSWEEIAAWPIDNDRQGNKTIRPGDIKYVDQNGDGVINSMDERPLGYKEGGTPIVNFGLNFSFQWKGFDLAFDLTGGGLNSRYQDYEQRNPFHDGGNNAQYYMEDTWHLADITDSNSALIPGKYPTLLIGNSGHSNYWKSDFWMHNVRYMKLRNLEFGYSLPKSILAKAFITDLRLYVSGQNLLTLTNTHGIDPEIENSAGLAYPTTRIINLGLTLKF</sequence>
<dbReference type="InterPro" id="IPR023997">
    <property type="entry name" value="TonB-dep_OMP_SusC/RagA_CS"/>
</dbReference>
<dbReference type="Pfam" id="PF07660">
    <property type="entry name" value="STN"/>
    <property type="match status" value="1"/>
</dbReference>
<dbReference type="PANTHER" id="PTHR30069:SF29">
    <property type="entry name" value="HEMOGLOBIN AND HEMOGLOBIN-HAPTOGLOBIN-BINDING PROTEIN 1-RELATED"/>
    <property type="match status" value="1"/>
</dbReference>
<proteinExistence type="inferred from homology"/>
<reference evidence="7 8" key="1">
    <citation type="submission" date="2020-08" db="EMBL/GenBank/DDBJ databases">
        <title>Genomic Encyclopedia of Type Strains, Phase IV (KMG-IV): sequencing the most valuable type-strain genomes for metagenomic binning, comparative biology and taxonomic classification.</title>
        <authorList>
            <person name="Goeker M."/>
        </authorList>
    </citation>
    <scope>NUCLEOTIDE SEQUENCE [LARGE SCALE GENOMIC DNA]</scope>
    <source>
        <strain evidence="7 8">DSM 102983</strain>
    </source>
</reference>
<evidence type="ECO:0000256" key="2">
    <source>
        <dbReference type="ARBA" id="ARBA00022729"/>
    </source>
</evidence>
<organism evidence="7 8">
    <name type="scientific">Parabacteroides faecis</name>
    <dbReference type="NCBI Taxonomy" id="1217282"/>
    <lineage>
        <taxon>Bacteria</taxon>
        <taxon>Pseudomonadati</taxon>
        <taxon>Bacteroidota</taxon>
        <taxon>Bacteroidia</taxon>
        <taxon>Bacteroidales</taxon>
        <taxon>Tannerellaceae</taxon>
        <taxon>Parabacteroides</taxon>
    </lineage>
</organism>
<dbReference type="Pfam" id="PF07715">
    <property type="entry name" value="Plug"/>
    <property type="match status" value="1"/>
</dbReference>
<dbReference type="Proteomes" id="UP000533637">
    <property type="component" value="Unassembled WGS sequence"/>
</dbReference>
<protein>
    <submittedName>
        <fullName evidence="7">TonB-linked SusC/RagA family outer membrane protein</fullName>
    </submittedName>
</protein>
<evidence type="ECO:0000256" key="5">
    <source>
        <dbReference type="PROSITE-ProRule" id="PRU01360"/>
    </source>
</evidence>
<dbReference type="InterPro" id="IPR039426">
    <property type="entry name" value="TonB-dep_rcpt-like"/>
</dbReference>
<keyword evidence="3 5" id="KW-0472">Membrane</keyword>
<dbReference type="InterPro" id="IPR011662">
    <property type="entry name" value="Secretin/TonB_short_N"/>
</dbReference>
<accession>A0ABR6KMH8</accession>
<name>A0ABR6KMH8_9BACT</name>
<dbReference type="NCBIfam" id="TIGR04056">
    <property type="entry name" value="OMP_RagA_SusC"/>
    <property type="match status" value="1"/>
</dbReference>
<evidence type="ECO:0000256" key="3">
    <source>
        <dbReference type="ARBA" id="ARBA00023136"/>
    </source>
</evidence>
<evidence type="ECO:0000313" key="7">
    <source>
        <dbReference type="EMBL" id="MBB4622616.1"/>
    </source>
</evidence>
<keyword evidence="5" id="KW-1134">Transmembrane beta strand</keyword>
<comment type="subcellular location">
    <subcellularLocation>
        <location evidence="5">Cell outer membrane</location>
        <topology evidence="5">Multi-pass membrane protein</topology>
    </subcellularLocation>
</comment>
<dbReference type="Gene3D" id="2.170.130.10">
    <property type="entry name" value="TonB-dependent receptor, plug domain"/>
    <property type="match status" value="1"/>
</dbReference>
<gene>
    <name evidence="7" type="ORF">GGQ57_002516</name>
</gene>
<comment type="caution">
    <text evidence="7">The sequence shown here is derived from an EMBL/GenBank/DDBJ whole genome shotgun (WGS) entry which is preliminary data.</text>
</comment>
<evidence type="ECO:0000256" key="1">
    <source>
        <dbReference type="ARBA" id="ARBA00022448"/>
    </source>
</evidence>
<dbReference type="SUPFAM" id="SSF56935">
    <property type="entry name" value="Porins"/>
    <property type="match status" value="1"/>
</dbReference>
<dbReference type="Pfam" id="PF13715">
    <property type="entry name" value="CarbopepD_reg_2"/>
    <property type="match status" value="1"/>
</dbReference>
<feature type="domain" description="Secretin/TonB short N-terminal" evidence="6">
    <location>
        <begin position="62"/>
        <end position="113"/>
    </location>
</feature>
<dbReference type="InterPro" id="IPR012910">
    <property type="entry name" value="Plug_dom"/>
</dbReference>
<dbReference type="PROSITE" id="PS52016">
    <property type="entry name" value="TONB_DEPENDENT_REC_3"/>
    <property type="match status" value="1"/>
</dbReference>
<keyword evidence="1 5" id="KW-0813">Transport</keyword>
<dbReference type="Gene3D" id="3.55.50.30">
    <property type="match status" value="1"/>
</dbReference>
<comment type="similarity">
    <text evidence="5">Belongs to the TonB-dependent receptor family.</text>
</comment>
<keyword evidence="4 5" id="KW-0998">Cell outer membrane</keyword>
<dbReference type="EMBL" id="JACHOC010000004">
    <property type="protein sequence ID" value="MBB4622616.1"/>
    <property type="molecule type" value="Genomic_DNA"/>
</dbReference>
<dbReference type="InterPro" id="IPR023996">
    <property type="entry name" value="TonB-dep_OMP_SusC/RagA"/>
</dbReference>
<keyword evidence="8" id="KW-1185">Reference proteome</keyword>
<dbReference type="PANTHER" id="PTHR30069">
    <property type="entry name" value="TONB-DEPENDENT OUTER MEMBRANE RECEPTOR"/>
    <property type="match status" value="1"/>
</dbReference>
<dbReference type="Gene3D" id="2.60.40.1120">
    <property type="entry name" value="Carboxypeptidase-like, regulatory domain"/>
    <property type="match status" value="1"/>
</dbReference>
<dbReference type="SMART" id="SM00965">
    <property type="entry name" value="STN"/>
    <property type="match status" value="1"/>
</dbReference>
<dbReference type="InterPro" id="IPR037066">
    <property type="entry name" value="Plug_dom_sf"/>
</dbReference>
<evidence type="ECO:0000313" key="8">
    <source>
        <dbReference type="Proteomes" id="UP000533637"/>
    </source>
</evidence>
<keyword evidence="5" id="KW-0812">Transmembrane</keyword>